<keyword evidence="3" id="KW-1185">Reference proteome</keyword>
<dbReference type="EMBL" id="BAAAQN010000020">
    <property type="protein sequence ID" value="GAA2033181.1"/>
    <property type="molecule type" value="Genomic_DNA"/>
</dbReference>
<comment type="caution">
    <text evidence="2">The sequence shown here is derived from an EMBL/GenBank/DDBJ whole genome shotgun (WGS) entry which is preliminary data.</text>
</comment>
<organism evidence="2 3">
    <name type="scientific">Catenulispora yoronensis</name>
    <dbReference type="NCBI Taxonomy" id="450799"/>
    <lineage>
        <taxon>Bacteria</taxon>
        <taxon>Bacillati</taxon>
        <taxon>Actinomycetota</taxon>
        <taxon>Actinomycetes</taxon>
        <taxon>Catenulisporales</taxon>
        <taxon>Catenulisporaceae</taxon>
        <taxon>Catenulispora</taxon>
    </lineage>
</organism>
<dbReference type="Proteomes" id="UP001500751">
    <property type="component" value="Unassembled WGS sequence"/>
</dbReference>
<gene>
    <name evidence="2" type="ORF">GCM10009839_36870</name>
</gene>
<name>A0ABP5FSM2_9ACTN</name>
<keyword evidence="1" id="KW-0732">Signal</keyword>
<dbReference type="RefSeq" id="WP_344666855.1">
    <property type="nucleotide sequence ID" value="NZ_BAAAQN010000020.1"/>
</dbReference>
<proteinExistence type="predicted"/>
<evidence type="ECO:0000256" key="1">
    <source>
        <dbReference type="SAM" id="SignalP"/>
    </source>
</evidence>
<accession>A0ABP5FSM2</accession>
<protein>
    <submittedName>
        <fullName evidence="2">Uncharacterized protein</fullName>
    </submittedName>
</protein>
<feature type="signal peptide" evidence="1">
    <location>
        <begin position="1"/>
        <end position="27"/>
    </location>
</feature>
<feature type="chain" id="PRO_5045436085" evidence="1">
    <location>
        <begin position="28"/>
        <end position="59"/>
    </location>
</feature>
<reference evidence="3" key="1">
    <citation type="journal article" date="2019" name="Int. J. Syst. Evol. Microbiol.">
        <title>The Global Catalogue of Microorganisms (GCM) 10K type strain sequencing project: providing services to taxonomists for standard genome sequencing and annotation.</title>
        <authorList>
            <consortium name="The Broad Institute Genomics Platform"/>
            <consortium name="The Broad Institute Genome Sequencing Center for Infectious Disease"/>
            <person name="Wu L."/>
            <person name="Ma J."/>
        </authorList>
    </citation>
    <scope>NUCLEOTIDE SEQUENCE [LARGE SCALE GENOMIC DNA]</scope>
    <source>
        <strain evidence="3">JCM 16014</strain>
    </source>
</reference>
<sequence length="59" mass="5834">MQLRRTAVALTIATLGATLLSSAPAQAGIKVPQTPQAGVIIHDVAGYPPGPTRGGAAAE</sequence>
<evidence type="ECO:0000313" key="2">
    <source>
        <dbReference type="EMBL" id="GAA2033181.1"/>
    </source>
</evidence>
<evidence type="ECO:0000313" key="3">
    <source>
        <dbReference type="Proteomes" id="UP001500751"/>
    </source>
</evidence>